<comment type="caution">
    <text evidence="1">The sequence shown here is derived from an EMBL/GenBank/DDBJ whole genome shotgun (WGS) entry which is preliminary data.</text>
</comment>
<gene>
    <name evidence="1" type="ORF">DSO57_1029045</name>
</gene>
<dbReference type="EMBL" id="QTSX02005159">
    <property type="protein sequence ID" value="KAJ9060606.1"/>
    <property type="molecule type" value="Genomic_DNA"/>
</dbReference>
<accession>A0ACC2SEN9</accession>
<protein>
    <submittedName>
        <fullName evidence="1">Uncharacterized protein</fullName>
    </submittedName>
</protein>
<evidence type="ECO:0000313" key="1">
    <source>
        <dbReference type="EMBL" id="KAJ9060606.1"/>
    </source>
</evidence>
<sequence length="93" mass="10148">MKGTLSTPPLPNVPPAYDFTLGLVYQVLPHTRSWHPLATAVNHIFRITPIVYMAFHAQPASPVGVQLDSGMGCDAFQDPPFSCPDKVKDKSTL</sequence>
<organism evidence="1 2">
    <name type="scientific">Entomophthora muscae</name>
    <dbReference type="NCBI Taxonomy" id="34485"/>
    <lineage>
        <taxon>Eukaryota</taxon>
        <taxon>Fungi</taxon>
        <taxon>Fungi incertae sedis</taxon>
        <taxon>Zoopagomycota</taxon>
        <taxon>Entomophthoromycotina</taxon>
        <taxon>Entomophthoromycetes</taxon>
        <taxon>Entomophthorales</taxon>
        <taxon>Entomophthoraceae</taxon>
        <taxon>Entomophthora</taxon>
    </lineage>
</organism>
<proteinExistence type="predicted"/>
<keyword evidence="2" id="KW-1185">Reference proteome</keyword>
<name>A0ACC2SEN9_9FUNG</name>
<reference evidence="1" key="1">
    <citation type="submission" date="2022-04" db="EMBL/GenBank/DDBJ databases">
        <title>Genome of the entomopathogenic fungus Entomophthora muscae.</title>
        <authorList>
            <person name="Elya C."/>
            <person name="Lovett B.R."/>
            <person name="Lee E."/>
            <person name="Macias A.M."/>
            <person name="Hajek A.E."/>
            <person name="De Bivort B.L."/>
            <person name="Kasson M.T."/>
            <person name="De Fine Licht H.H."/>
            <person name="Stajich J.E."/>
        </authorList>
    </citation>
    <scope>NUCLEOTIDE SEQUENCE</scope>
    <source>
        <strain evidence="1">Berkeley</strain>
    </source>
</reference>
<evidence type="ECO:0000313" key="2">
    <source>
        <dbReference type="Proteomes" id="UP001165960"/>
    </source>
</evidence>
<dbReference type="Proteomes" id="UP001165960">
    <property type="component" value="Unassembled WGS sequence"/>
</dbReference>